<dbReference type="OrthoDB" id="3002966at2759"/>
<organism evidence="2 3">
    <name type="scientific">Crucibulum laeve</name>
    <dbReference type="NCBI Taxonomy" id="68775"/>
    <lineage>
        <taxon>Eukaryota</taxon>
        <taxon>Fungi</taxon>
        <taxon>Dikarya</taxon>
        <taxon>Basidiomycota</taxon>
        <taxon>Agaricomycotina</taxon>
        <taxon>Agaricomycetes</taxon>
        <taxon>Agaricomycetidae</taxon>
        <taxon>Agaricales</taxon>
        <taxon>Agaricineae</taxon>
        <taxon>Nidulariaceae</taxon>
        <taxon>Crucibulum</taxon>
    </lineage>
</organism>
<keyword evidence="3" id="KW-1185">Reference proteome</keyword>
<dbReference type="Pfam" id="PF20236">
    <property type="entry name" value="DUF6593"/>
    <property type="match status" value="1"/>
</dbReference>
<gene>
    <name evidence="2" type="ORF">BDQ12DRAFT_607655</name>
</gene>
<feature type="domain" description="DUF6593" evidence="1">
    <location>
        <begin position="31"/>
        <end position="181"/>
    </location>
</feature>
<dbReference type="EMBL" id="ML213607">
    <property type="protein sequence ID" value="TFK37513.1"/>
    <property type="molecule type" value="Genomic_DNA"/>
</dbReference>
<dbReference type="AlphaFoldDB" id="A0A5C3LYN0"/>
<protein>
    <recommendedName>
        <fullName evidence="1">DUF6593 domain-containing protein</fullName>
    </recommendedName>
</protein>
<evidence type="ECO:0000259" key="1">
    <source>
        <dbReference type="Pfam" id="PF20236"/>
    </source>
</evidence>
<name>A0A5C3LYN0_9AGAR</name>
<evidence type="ECO:0000313" key="2">
    <source>
        <dbReference type="EMBL" id="TFK37513.1"/>
    </source>
</evidence>
<reference evidence="2 3" key="1">
    <citation type="journal article" date="2019" name="Nat. Ecol. Evol.">
        <title>Megaphylogeny resolves global patterns of mushroom evolution.</title>
        <authorList>
            <person name="Varga T."/>
            <person name="Krizsan K."/>
            <person name="Foldi C."/>
            <person name="Dima B."/>
            <person name="Sanchez-Garcia M."/>
            <person name="Sanchez-Ramirez S."/>
            <person name="Szollosi G.J."/>
            <person name="Szarkandi J.G."/>
            <person name="Papp V."/>
            <person name="Albert L."/>
            <person name="Andreopoulos W."/>
            <person name="Angelini C."/>
            <person name="Antonin V."/>
            <person name="Barry K.W."/>
            <person name="Bougher N.L."/>
            <person name="Buchanan P."/>
            <person name="Buyck B."/>
            <person name="Bense V."/>
            <person name="Catcheside P."/>
            <person name="Chovatia M."/>
            <person name="Cooper J."/>
            <person name="Damon W."/>
            <person name="Desjardin D."/>
            <person name="Finy P."/>
            <person name="Geml J."/>
            <person name="Haridas S."/>
            <person name="Hughes K."/>
            <person name="Justo A."/>
            <person name="Karasinski D."/>
            <person name="Kautmanova I."/>
            <person name="Kiss B."/>
            <person name="Kocsube S."/>
            <person name="Kotiranta H."/>
            <person name="LaButti K.M."/>
            <person name="Lechner B.E."/>
            <person name="Liimatainen K."/>
            <person name="Lipzen A."/>
            <person name="Lukacs Z."/>
            <person name="Mihaltcheva S."/>
            <person name="Morgado L.N."/>
            <person name="Niskanen T."/>
            <person name="Noordeloos M.E."/>
            <person name="Ohm R.A."/>
            <person name="Ortiz-Santana B."/>
            <person name="Ovrebo C."/>
            <person name="Racz N."/>
            <person name="Riley R."/>
            <person name="Savchenko A."/>
            <person name="Shiryaev A."/>
            <person name="Soop K."/>
            <person name="Spirin V."/>
            <person name="Szebenyi C."/>
            <person name="Tomsovsky M."/>
            <person name="Tulloss R.E."/>
            <person name="Uehling J."/>
            <person name="Grigoriev I.V."/>
            <person name="Vagvolgyi C."/>
            <person name="Papp T."/>
            <person name="Martin F.M."/>
            <person name="Miettinen O."/>
            <person name="Hibbett D.S."/>
            <person name="Nagy L.G."/>
        </authorList>
    </citation>
    <scope>NUCLEOTIDE SEQUENCE [LARGE SCALE GENOMIC DNA]</scope>
    <source>
        <strain evidence="2 3">CBS 166.37</strain>
    </source>
</reference>
<proteinExistence type="predicted"/>
<sequence length="186" mass="20736">MLPREPITYTFTEWASDSRSTLLVPPPDAQDQRPLYRITVDLDLNPFLPLSYVTKIYRAGGESEDLIGEFILSTSHKRAVLTIGDKVTRLSNVLSNINSSARDFSWLFDGTQLRWDCRSNLDDGSPMCICYSPSSDNQVASFVPPPPDACPPLPSAVLTVFPQGHQYLDDIVISALIIERKLTVAY</sequence>
<evidence type="ECO:0000313" key="3">
    <source>
        <dbReference type="Proteomes" id="UP000308652"/>
    </source>
</evidence>
<dbReference type="Proteomes" id="UP000308652">
    <property type="component" value="Unassembled WGS sequence"/>
</dbReference>
<accession>A0A5C3LYN0</accession>
<dbReference type="InterPro" id="IPR046528">
    <property type="entry name" value="DUF6593"/>
</dbReference>